<sequence length="327" mass="37916">MLSSPKQGIPKSDGKQNMMKKRQALTASISADALLTYEQQQVSKRPIQFAITDILPKKEPSLPTSPTTLGPLSVPRPSRNLTSGAQLVPPAAPKAIKKELPFPASSSQSLESYAERLEQAENTELFTYASALCHRVTGRYLPRTLLQGDLEAQKRELERIQRDPEILRAIDSVRVLSAQFKDVAQTTMGHRKELGHTLFRIEESYLKLFEKLLELSLRLYWEYEQRTEAQRKEDQESIMRWREKYERKCVEHVKLSKKLAAREIIHRTREIELQNYQGQTRQIEKELGNQRELETQIFQLQNEAALQRVLERKLRDDFNQLKVNSFC</sequence>
<name>W2NGC6_PHYNI</name>
<evidence type="ECO:0000256" key="1">
    <source>
        <dbReference type="SAM" id="Coils"/>
    </source>
</evidence>
<dbReference type="VEuPathDB" id="FungiDB:PPTG_11862"/>
<feature type="region of interest" description="Disordered" evidence="2">
    <location>
        <begin position="57"/>
        <end position="78"/>
    </location>
</feature>
<protein>
    <submittedName>
        <fullName evidence="3">Uncharacterized protein</fullName>
    </submittedName>
</protein>
<reference evidence="3" key="1">
    <citation type="submission" date="2013-11" db="EMBL/GenBank/DDBJ databases">
        <title>The Genome Sequence of Phytophthora parasitica IAC_01/95.</title>
        <authorList>
            <consortium name="The Broad Institute Genomics Platform"/>
            <person name="Russ C."/>
            <person name="Tyler B."/>
            <person name="Panabieres F."/>
            <person name="Shan W."/>
            <person name="Tripathy S."/>
            <person name="Grunwald N."/>
            <person name="Machado M."/>
            <person name="Johnson C.S."/>
            <person name="Arredondo F."/>
            <person name="Hong C."/>
            <person name="Coffey M."/>
            <person name="Young S.K."/>
            <person name="Zeng Q."/>
            <person name="Gargeya S."/>
            <person name="Fitzgerald M."/>
            <person name="Abouelleil A."/>
            <person name="Alvarado L."/>
            <person name="Chapman S.B."/>
            <person name="Gainer-Dewar J."/>
            <person name="Goldberg J."/>
            <person name="Griggs A."/>
            <person name="Gujja S."/>
            <person name="Hansen M."/>
            <person name="Howarth C."/>
            <person name="Imamovic A."/>
            <person name="Ireland A."/>
            <person name="Larimer J."/>
            <person name="McCowan C."/>
            <person name="Murphy C."/>
            <person name="Pearson M."/>
            <person name="Poon T.W."/>
            <person name="Priest M."/>
            <person name="Roberts A."/>
            <person name="Saif S."/>
            <person name="Shea T."/>
            <person name="Sykes S."/>
            <person name="Wortman J."/>
            <person name="Nusbaum C."/>
            <person name="Birren B."/>
        </authorList>
    </citation>
    <scope>NUCLEOTIDE SEQUENCE [LARGE SCALE GENOMIC DNA]</scope>
    <source>
        <strain evidence="3">IAC_01/95</strain>
    </source>
</reference>
<dbReference type="AlphaFoldDB" id="W2NGC6"/>
<evidence type="ECO:0000313" key="3">
    <source>
        <dbReference type="EMBL" id="ETM46978.1"/>
    </source>
</evidence>
<evidence type="ECO:0000256" key="2">
    <source>
        <dbReference type="SAM" id="MobiDB-lite"/>
    </source>
</evidence>
<gene>
    <name evidence="3" type="ORF">L914_08228</name>
</gene>
<dbReference type="EMBL" id="KI692749">
    <property type="protein sequence ID" value="ETM46978.1"/>
    <property type="molecule type" value="Genomic_DNA"/>
</dbReference>
<dbReference type="Proteomes" id="UP000054532">
    <property type="component" value="Unassembled WGS sequence"/>
</dbReference>
<feature type="compositionally biased region" description="Low complexity" evidence="2">
    <location>
        <begin position="61"/>
        <end position="75"/>
    </location>
</feature>
<feature type="region of interest" description="Disordered" evidence="2">
    <location>
        <begin position="1"/>
        <end position="23"/>
    </location>
</feature>
<organism evidence="3">
    <name type="scientific">Phytophthora nicotianae</name>
    <name type="common">Potato buckeye rot agent</name>
    <name type="synonym">Phytophthora parasitica</name>
    <dbReference type="NCBI Taxonomy" id="4792"/>
    <lineage>
        <taxon>Eukaryota</taxon>
        <taxon>Sar</taxon>
        <taxon>Stramenopiles</taxon>
        <taxon>Oomycota</taxon>
        <taxon>Peronosporomycetes</taxon>
        <taxon>Peronosporales</taxon>
        <taxon>Peronosporaceae</taxon>
        <taxon>Phytophthora</taxon>
    </lineage>
</organism>
<feature type="coiled-coil region" evidence="1">
    <location>
        <begin position="273"/>
        <end position="303"/>
    </location>
</feature>
<keyword evidence="1" id="KW-0175">Coiled coil</keyword>
<proteinExistence type="predicted"/>
<accession>W2NGC6</accession>